<comment type="caution">
    <text evidence="1">The sequence shown here is derived from an EMBL/GenBank/DDBJ whole genome shotgun (WGS) entry which is preliminary data.</text>
</comment>
<sequence>MTNPRETAIGPAAAPPVPAARLNASAGGENFPVASRLLPRAIRGKVVAFYNFARAADDAADDAAASPEARLARLDALERGLVRGEGAPEGAALHRSLAGMPAARAAALDLLPAFRRDARGIACADWDDLMGYCAHSAAPVGRFLLIVNDAAHADAQGPSDALCAALQVLNHLQDMGDDWTSLGRRYLPGDWMAEAGARDADLAAAASTPALARVRARTLDACDALLAEAAPLPGRIGARGLRMQAAATLWLARRLALRLRRGDPLAGRVALGRADFARGALAGLRVAA</sequence>
<evidence type="ECO:0000313" key="2">
    <source>
        <dbReference type="Proteomes" id="UP000295701"/>
    </source>
</evidence>
<organism evidence="1 2">
    <name type="scientific">Palleronia sediminis</name>
    <dbReference type="NCBI Taxonomy" id="2547833"/>
    <lineage>
        <taxon>Bacteria</taxon>
        <taxon>Pseudomonadati</taxon>
        <taxon>Pseudomonadota</taxon>
        <taxon>Alphaproteobacteria</taxon>
        <taxon>Rhodobacterales</taxon>
        <taxon>Roseobacteraceae</taxon>
        <taxon>Palleronia</taxon>
    </lineage>
</organism>
<dbReference type="GO" id="GO:0016765">
    <property type="term" value="F:transferase activity, transferring alkyl or aryl (other than methyl) groups"/>
    <property type="evidence" value="ECO:0007669"/>
    <property type="project" value="UniProtKB-ARBA"/>
</dbReference>
<dbReference type="AlphaFoldDB" id="A0A4R6A517"/>
<protein>
    <submittedName>
        <fullName evidence="1">Squalene synthase HpnC</fullName>
    </submittedName>
</protein>
<dbReference type="Proteomes" id="UP000295701">
    <property type="component" value="Unassembled WGS sequence"/>
</dbReference>
<gene>
    <name evidence="1" type="ORF">E2L08_13035</name>
</gene>
<dbReference type="InterPro" id="IPR008949">
    <property type="entry name" value="Isoprenoid_synthase_dom_sf"/>
</dbReference>
<evidence type="ECO:0000313" key="1">
    <source>
        <dbReference type="EMBL" id="TDL77707.1"/>
    </source>
</evidence>
<proteinExistence type="predicted"/>
<dbReference type="InterPro" id="IPR002060">
    <property type="entry name" value="Squ/phyt_synthse"/>
</dbReference>
<dbReference type="EMBL" id="SNAA01000015">
    <property type="protein sequence ID" value="TDL77707.1"/>
    <property type="molecule type" value="Genomic_DNA"/>
</dbReference>
<dbReference type="SFLD" id="SFLDG01018">
    <property type="entry name" value="Squalene/Phytoene_Synthase_Lik"/>
    <property type="match status" value="1"/>
</dbReference>
<dbReference type="RefSeq" id="WP_133397533.1">
    <property type="nucleotide sequence ID" value="NZ_SNAA01000015.1"/>
</dbReference>
<name>A0A4R6A517_9RHOB</name>
<dbReference type="SUPFAM" id="SSF48576">
    <property type="entry name" value="Terpenoid synthases"/>
    <property type="match status" value="1"/>
</dbReference>
<dbReference type="OrthoDB" id="9807580at2"/>
<dbReference type="Gene3D" id="1.10.600.10">
    <property type="entry name" value="Farnesyl Diphosphate Synthase"/>
    <property type="match status" value="1"/>
</dbReference>
<keyword evidence="2" id="KW-1185">Reference proteome</keyword>
<dbReference type="Pfam" id="PF00494">
    <property type="entry name" value="SQS_PSY"/>
    <property type="match status" value="1"/>
</dbReference>
<dbReference type="SFLD" id="SFLDS00005">
    <property type="entry name" value="Isoprenoid_Synthase_Type_I"/>
    <property type="match status" value="1"/>
</dbReference>
<dbReference type="PANTHER" id="PTHR31480">
    <property type="entry name" value="BIFUNCTIONAL LYCOPENE CYCLASE/PHYTOENE SYNTHASE"/>
    <property type="match status" value="1"/>
</dbReference>
<reference evidence="1 2" key="1">
    <citation type="submission" date="2019-03" db="EMBL/GenBank/DDBJ databases">
        <title>Primorskyibacter sp. SS33 isolated from sediments.</title>
        <authorList>
            <person name="Xunke S."/>
        </authorList>
    </citation>
    <scope>NUCLEOTIDE SEQUENCE [LARGE SCALE GENOMIC DNA]</scope>
    <source>
        <strain evidence="1 2">SS33</strain>
    </source>
</reference>
<accession>A0A4R6A517</accession>